<sequence>GGRLPRRTRRSGARRRPGGAGYPIVGREGTGAAGRQTEEAPAAMLV</sequence>
<protein>
    <submittedName>
        <fullName evidence="2">Uncharacterized protein</fullName>
    </submittedName>
</protein>
<evidence type="ECO:0000313" key="2">
    <source>
        <dbReference type="EMBL" id="CAA9534348.1"/>
    </source>
</evidence>
<evidence type="ECO:0000256" key="1">
    <source>
        <dbReference type="SAM" id="MobiDB-lite"/>
    </source>
</evidence>
<proteinExistence type="predicted"/>
<dbReference type="EMBL" id="CADCWE010000078">
    <property type="protein sequence ID" value="CAA9534348.1"/>
    <property type="molecule type" value="Genomic_DNA"/>
</dbReference>
<accession>A0A6J4TZF2</accession>
<organism evidence="2">
    <name type="scientific">uncultured Thermomicrobiales bacterium</name>
    <dbReference type="NCBI Taxonomy" id="1645740"/>
    <lineage>
        <taxon>Bacteria</taxon>
        <taxon>Pseudomonadati</taxon>
        <taxon>Thermomicrobiota</taxon>
        <taxon>Thermomicrobia</taxon>
        <taxon>Thermomicrobiales</taxon>
        <taxon>environmental samples</taxon>
    </lineage>
</organism>
<name>A0A6J4TZF2_9BACT</name>
<feature type="region of interest" description="Disordered" evidence="1">
    <location>
        <begin position="1"/>
        <end position="46"/>
    </location>
</feature>
<feature type="compositionally biased region" description="Basic residues" evidence="1">
    <location>
        <begin position="1"/>
        <end position="17"/>
    </location>
</feature>
<dbReference type="AlphaFoldDB" id="A0A6J4TZF2"/>
<gene>
    <name evidence="2" type="ORF">AVDCRST_MAG73-1237</name>
</gene>
<reference evidence="2" key="1">
    <citation type="submission" date="2020-02" db="EMBL/GenBank/DDBJ databases">
        <authorList>
            <person name="Meier V. D."/>
        </authorList>
    </citation>
    <scope>NUCLEOTIDE SEQUENCE</scope>
    <source>
        <strain evidence="2">AVDCRST_MAG73</strain>
    </source>
</reference>
<feature type="non-terminal residue" evidence="2">
    <location>
        <position position="46"/>
    </location>
</feature>
<feature type="non-terminal residue" evidence="2">
    <location>
        <position position="1"/>
    </location>
</feature>